<reference evidence="2" key="1">
    <citation type="journal article" date="2018" name="DNA Res.">
        <title>Multiple hybrid de novo genome assembly of finger millet, an orphan allotetraploid crop.</title>
        <authorList>
            <person name="Hatakeyama M."/>
            <person name="Aluri S."/>
            <person name="Balachadran M.T."/>
            <person name="Sivarajan S.R."/>
            <person name="Patrignani A."/>
            <person name="Gruter S."/>
            <person name="Poveda L."/>
            <person name="Shimizu-Inatsugi R."/>
            <person name="Baeten J."/>
            <person name="Francoijs K.J."/>
            <person name="Nataraja K.N."/>
            <person name="Reddy Y.A.N."/>
            <person name="Phadnis S."/>
            <person name="Ravikumar R.L."/>
            <person name="Schlapbach R."/>
            <person name="Sreeman S.M."/>
            <person name="Shimizu K.K."/>
        </authorList>
    </citation>
    <scope>NUCLEOTIDE SEQUENCE</scope>
</reference>
<gene>
    <name evidence="2" type="primary">ga10016</name>
    <name evidence="2" type="ORF">PR202_ga10016</name>
</gene>
<protein>
    <recommendedName>
        <fullName evidence="1">Reverse transcriptase zinc-binding domain-containing protein</fullName>
    </recommendedName>
</protein>
<dbReference type="Proteomes" id="UP001054889">
    <property type="component" value="Unassembled WGS sequence"/>
</dbReference>
<organism evidence="2 3">
    <name type="scientific">Eleusine coracana subsp. coracana</name>
    <dbReference type="NCBI Taxonomy" id="191504"/>
    <lineage>
        <taxon>Eukaryota</taxon>
        <taxon>Viridiplantae</taxon>
        <taxon>Streptophyta</taxon>
        <taxon>Embryophyta</taxon>
        <taxon>Tracheophyta</taxon>
        <taxon>Spermatophyta</taxon>
        <taxon>Magnoliopsida</taxon>
        <taxon>Liliopsida</taxon>
        <taxon>Poales</taxon>
        <taxon>Poaceae</taxon>
        <taxon>PACMAD clade</taxon>
        <taxon>Chloridoideae</taxon>
        <taxon>Cynodonteae</taxon>
        <taxon>Eleusininae</taxon>
        <taxon>Eleusine</taxon>
    </lineage>
</organism>
<comment type="caution">
    <text evidence="2">The sequence shown here is derived from an EMBL/GenBank/DDBJ whole genome shotgun (WGS) entry which is preliminary data.</text>
</comment>
<proteinExistence type="predicted"/>
<dbReference type="EMBL" id="BQKI01000004">
    <property type="protein sequence ID" value="GJM93458.1"/>
    <property type="molecule type" value="Genomic_DNA"/>
</dbReference>
<feature type="domain" description="Reverse transcriptase zinc-binding" evidence="1">
    <location>
        <begin position="2"/>
        <end position="45"/>
    </location>
</feature>
<sequence length="135" mass="15898">MGRCLTADRLARRGLDHPECCPFCDQHDEDFNHILVQCVIAWEVWFNVLRRVGLQHLSPDRHDKLTAWRRRSLQQVQREKRKGLNTLIIFWSLWKHRNRCVFDKAQPSPAFILRDIAEQASLWKMAGAAKLQLLG</sequence>
<evidence type="ECO:0000259" key="1">
    <source>
        <dbReference type="Pfam" id="PF13966"/>
    </source>
</evidence>
<dbReference type="InterPro" id="IPR026960">
    <property type="entry name" value="RVT-Znf"/>
</dbReference>
<evidence type="ECO:0000313" key="2">
    <source>
        <dbReference type="EMBL" id="GJM93458.1"/>
    </source>
</evidence>
<dbReference type="AlphaFoldDB" id="A0AAV5C5L1"/>
<keyword evidence="3" id="KW-1185">Reference proteome</keyword>
<reference evidence="2" key="2">
    <citation type="submission" date="2021-12" db="EMBL/GenBank/DDBJ databases">
        <title>Resequencing data analysis of finger millet.</title>
        <authorList>
            <person name="Hatakeyama M."/>
            <person name="Aluri S."/>
            <person name="Balachadran M.T."/>
            <person name="Sivarajan S.R."/>
            <person name="Poveda L."/>
            <person name="Shimizu-Inatsugi R."/>
            <person name="Schlapbach R."/>
            <person name="Sreeman S.M."/>
            <person name="Shimizu K.K."/>
        </authorList>
    </citation>
    <scope>NUCLEOTIDE SEQUENCE</scope>
</reference>
<name>A0AAV5C5L1_ELECO</name>
<dbReference type="Pfam" id="PF13966">
    <property type="entry name" value="zf-RVT"/>
    <property type="match status" value="1"/>
</dbReference>
<accession>A0AAV5C5L1</accession>
<evidence type="ECO:0000313" key="3">
    <source>
        <dbReference type="Proteomes" id="UP001054889"/>
    </source>
</evidence>